<evidence type="ECO:0000313" key="12">
    <source>
        <dbReference type="Proteomes" id="UP000550729"/>
    </source>
</evidence>
<sequence>MRLRLGALAVLPTVFLGVFFIWPIVALINRARHDAAGGSLSDTLERTHAWHLLGFTLGQAAASTLLTIVVAAPISWLVARVDFAGSRVVLVAVTVPFVLPTVVVGIAFRTVFDGPLLFLHATSGLSPILAAHVFLNVAVVVRVVAAAWQGIDERASEAARTLGATPFRAFITVTLPRLLPALAGAAALVFLFCSTSFGVIIILGNGDLQTLETEIYTRAIGYFQISDAVVLSILQIVVVLAALGLVRLCGASGSGAADGPMAPQRRGRRRRVTGAARGVVVAICAWVGLWLVAPLLVLAIWSVRPQSGGPWTLAGYRSLGRTVNGVTPLETLGYSAFSAVVAAVVAVVIGTLGAYVIARGGRVLGGIGNVVSTLPLGISAVTLGFGYLILLAAMPREVRMSPLIIPAVQSLIAIPVVVRIVVPALDAVGLRVRQAAATLGAPPWRVWWTVELPAVARSLGAAAGFAFVMALGEFGATGFLALPDTTTLPVLIGSALNKPGADQLATAMSCSMLLVFATTAAVLLIEVVGAREMVERDSTNAPPSPLVKPSPLVEP</sequence>
<evidence type="ECO:0000256" key="5">
    <source>
        <dbReference type="ARBA" id="ARBA00022692"/>
    </source>
</evidence>
<evidence type="ECO:0000256" key="1">
    <source>
        <dbReference type="ARBA" id="ARBA00004429"/>
    </source>
</evidence>
<evidence type="ECO:0000256" key="9">
    <source>
        <dbReference type="SAM" id="MobiDB-lite"/>
    </source>
</evidence>
<evidence type="ECO:0000256" key="8">
    <source>
        <dbReference type="RuleBase" id="RU363032"/>
    </source>
</evidence>
<feature type="transmembrane region" description="Helical" evidence="8">
    <location>
        <begin position="88"/>
        <end position="108"/>
    </location>
</feature>
<evidence type="ECO:0000256" key="7">
    <source>
        <dbReference type="ARBA" id="ARBA00023136"/>
    </source>
</evidence>
<comment type="caution">
    <text evidence="11">The sequence shown here is derived from an EMBL/GenBank/DDBJ whole genome shotgun (WGS) entry which is preliminary data.</text>
</comment>
<dbReference type="GO" id="GO:0005886">
    <property type="term" value="C:plasma membrane"/>
    <property type="evidence" value="ECO:0007669"/>
    <property type="project" value="UniProtKB-SubCell"/>
</dbReference>
<evidence type="ECO:0000259" key="10">
    <source>
        <dbReference type="PROSITE" id="PS50928"/>
    </source>
</evidence>
<dbReference type="InterPro" id="IPR000515">
    <property type="entry name" value="MetI-like"/>
</dbReference>
<keyword evidence="12" id="KW-1185">Reference proteome</keyword>
<feature type="domain" description="ABC transmembrane type-1" evidence="10">
    <location>
        <begin position="332"/>
        <end position="525"/>
    </location>
</feature>
<feature type="transmembrane region" description="Helical" evidence="8">
    <location>
        <begin position="403"/>
        <end position="422"/>
    </location>
</feature>
<organism evidence="11 12">
    <name type="scientific">Gordonia asplenii</name>
    <dbReference type="NCBI Taxonomy" id="2725283"/>
    <lineage>
        <taxon>Bacteria</taxon>
        <taxon>Bacillati</taxon>
        <taxon>Actinomycetota</taxon>
        <taxon>Actinomycetes</taxon>
        <taxon>Mycobacteriales</taxon>
        <taxon>Gordoniaceae</taxon>
        <taxon>Gordonia</taxon>
    </lineage>
</organism>
<keyword evidence="5 8" id="KW-0812">Transmembrane</keyword>
<keyword evidence="2 8" id="KW-0813">Transport</keyword>
<dbReference type="InterPro" id="IPR035906">
    <property type="entry name" value="MetI-like_sf"/>
</dbReference>
<dbReference type="SUPFAM" id="SSF161098">
    <property type="entry name" value="MetI-like"/>
    <property type="match status" value="2"/>
</dbReference>
<feature type="transmembrane region" description="Helical" evidence="8">
    <location>
        <begin position="275"/>
        <end position="301"/>
    </location>
</feature>
<name>A0A848KUZ1_9ACTN</name>
<feature type="transmembrane region" description="Helical" evidence="8">
    <location>
        <begin position="128"/>
        <end position="148"/>
    </location>
</feature>
<accession>A0A848KUZ1</accession>
<feature type="transmembrane region" description="Helical" evidence="8">
    <location>
        <begin position="223"/>
        <end position="246"/>
    </location>
</feature>
<dbReference type="Proteomes" id="UP000550729">
    <property type="component" value="Unassembled WGS sequence"/>
</dbReference>
<dbReference type="PROSITE" id="PS50928">
    <property type="entry name" value="ABC_TM1"/>
    <property type="match status" value="2"/>
</dbReference>
<feature type="transmembrane region" description="Helical" evidence="8">
    <location>
        <begin position="48"/>
        <end position="76"/>
    </location>
</feature>
<feature type="transmembrane region" description="Helical" evidence="8">
    <location>
        <begin position="370"/>
        <end position="391"/>
    </location>
</feature>
<feature type="transmembrane region" description="Helical" evidence="8">
    <location>
        <begin position="7"/>
        <end position="28"/>
    </location>
</feature>
<keyword evidence="6 8" id="KW-1133">Transmembrane helix</keyword>
<proteinExistence type="inferred from homology"/>
<dbReference type="PANTHER" id="PTHR43357:SF4">
    <property type="entry name" value="INNER MEMBRANE ABC TRANSPORTER PERMEASE PROTEIN YDCV"/>
    <property type="match status" value="1"/>
</dbReference>
<comment type="similarity">
    <text evidence="8">Belongs to the binding-protein-dependent transport system permease family.</text>
</comment>
<dbReference type="GO" id="GO:0055085">
    <property type="term" value="P:transmembrane transport"/>
    <property type="evidence" value="ECO:0007669"/>
    <property type="project" value="InterPro"/>
</dbReference>
<feature type="region of interest" description="Disordered" evidence="9">
    <location>
        <begin position="536"/>
        <end position="555"/>
    </location>
</feature>
<feature type="domain" description="ABC transmembrane type-1" evidence="10">
    <location>
        <begin position="53"/>
        <end position="244"/>
    </location>
</feature>
<feature type="transmembrane region" description="Helical" evidence="8">
    <location>
        <begin position="503"/>
        <end position="528"/>
    </location>
</feature>
<evidence type="ECO:0000256" key="4">
    <source>
        <dbReference type="ARBA" id="ARBA00022519"/>
    </source>
</evidence>
<gene>
    <name evidence="11" type="ORF">HH308_12690</name>
</gene>
<dbReference type="Gene3D" id="1.10.3720.10">
    <property type="entry name" value="MetI-like"/>
    <property type="match status" value="2"/>
</dbReference>
<keyword evidence="7 8" id="KW-0472">Membrane</keyword>
<dbReference type="PANTHER" id="PTHR43357">
    <property type="entry name" value="INNER MEMBRANE ABC TRANSPORTER PERMEASE PROTEIN YDCV"/>
    <property type="match status" value="1"/>
</dbReference>
<evidence type="ECO:0000313" key="11">
    <source>
        <dbReference type="EMBL" id="NMO02069.1"/>
    </source>
</evidence>
<evidence type="ECO:0000256" key="2">
    <source>
        <dbReference type="ARBA" id="ARBA00022448"/>
    </source>
</evidence>
<evidence type="ECO:0000256" key="6">
    <source>
        <dbReference type="ARBA" id="ARBA00022989"/>
    </source>
</evidence>
<feature type="transmembrane region" description="Helical" evidence="8">
    <location>
        <begin position="459"/>
        <end position="483"/>
    </location>
</feature>
<dbReference type="RefSeq" id="WP_170194568.1">
    <property type="nucleotide sequence ID" value="NZ_JABBNB010000011.1"/>
</dbReference>
<dbReference type="Pfam" id="PF00528">
    <property type="entry name" value="BPD_transp_1"/>
    <property type="match status" value="1"/>
</dbReference>
<dbReference type="CDD" id="cd06261">
    <property type="entry name" value="TM_PBP2"/>
    <property type="match status" value="2"/>
</dbReference>
<feature type="compositionally biased region" description="Pro residues" evidence="9">
    <location>
        <begin position="542"/>
        <end position="555"/>
    </location>
</feature>
<dbReference type="AlphaFoldDB" id="A0A848KUZ1"/>
<feature type="transmembrane region" description="Helical" evidence="8">
    <location>
        <begin position="334"/>
        <end position="358"/>
    </location>
</feature>
<feature type="transmembrane region" description="Helical" evidence="8">
    <location>
        <begin position="178"/>
        <end position="203"/>
    </location>
</feature>
<evidence type="ECO:0000256" key="3">
    <source>
        <dbReference type="ARBA" id="ARBA00022475"/>
    </source>
</evidence>
<keyword evidence="4" id="KW-0997">Cell inner membrane</keyword>
<protein>
    <submittedName>
        <fullName evidence="11">Iron ABC transporter permease</fullName>
    </submittedName>
</protein>
<keyword evidence="3" id="KW-1003">Cell membrane</keyword>
<reference evidence="11 12" key="1">
    <citation type="submission" date="2020-04" db="EMBL/GenBank/DDBJ databases">
        <title>Gordonia sp. nov. TBRC 11910.</title>
        <authorList>
            <person name="Suriyachadkun C."/>
        </authorList>
    </citation>
    <scope>NUCLEOTIDE SEQUENCE [LARGE SCALE GENOMIC DNA]</scope>
    <source>
        <strain evidence="11 12">TBRC 11910</strain>
    </source>
</reference>
<comment type="subcellular location">
    <subcellularLocation>
        <location evidence="1">Cell inner membrane</location>
        <topology evidence="1">Multi-pass membrane protein</topology>
    </subcellularLocation>
    <subcellularLocation>
        <location evidence="8">Cell membrane</location>
        <topology evidence="8">Multi-pass membrane protein</topology>
    </subcellularLocation>
</comment>
<dbReference type="EMBL" id="JABBNB010000011">
    <property type="protein sequence ID" value="NMO02069.1"/>
    <property type="molecule type" value="Genomic_DNA"/>
</dbReference>